<dbReference type="OrthoDB" id="423313at2759"/>
<dbReference type="EMBL" id="JAEUBE010000414">
    <property type="protein sequence ID" value="KAH3661840.1"/>
    <property type="molecule type" value="Genomic_DNA"/>
</dbReference>
<comment type="caution">
    <text evidence="5">The sequence shown here is derived from an EMBL/GenBank/DDBJ whole genome shotgun (WGS) entry which is preliminary data.</text>
</comment>
<dbReference type="NCBIfam" id="TIGR02180">
    <property type="entry name" value="GRX_euk"/>
    <property type="match status" value="1"/>
</dbReference>
<dbReference type="Gene3D" id="3.40.30.10">
    <property type="entry name" value="Glutaredoxin"/>
    <property type="match status" value="1"/>
</dbReference>
<evidence type="ECO:0000256" key="1">
    <source>
        <dbReference type="ARBA" id="ARBA00009630"/>
    </source>
</evidence>
<organism evidence="5 6">
    <name type="scientific">Ogataea philodendri</name>
    <dbReference type="NCBI Taxonomy" id="1378263"/>
    <lineage>
        <taxon>Eukaryota</taxon>
        <taxon>Fungi</taxon>
        <taxon>Dikarya</taxon>
        <taxon>Ascomycota</taxon>
        <taxon>Saccharomycotina</taxon>
        <taxon>Pichiomycetes</taxon>
        <taxon>Pichiales</taxon>
        <taxon>Pichiaceae</taxon>
        <taxon>Ogataea</taxon>
    </lineage>
</organism>
<evidence type="ECO:0000256" key="2">
    <source>
        <dbReference type="SAM" id="MobiDB-lite"/>
    </source>
</evidence>
<dbReference type="PRINTS" id="PR00160">
    <property type="entry name" value="GLUTAREDOXIN"/>
</dbReference>
<evidence type="ECO:0000313" key="6">
    <source>
        <dbReference type="Proteomes" id="UP000769157"/>
    </source>
</evidence>
<dbReference type="GO" id="GO:0005801">
    <property type="term" value="C:cis-Golgi network"/>
    <property type="evidence" value="ECO:0007669"/>
    <property type="project" value="UniProtKB-ARBA"/>
</dbReference>
<dbReference type="SUPFAM" id="SSF52833">
    <property type="entry name" value="Thioredoxin-like"/>
    <property type="match status" value="1"/>
</dbReference>
<dbReference type="CDD" id="cd03419">
    <property type="entry name" value="GRX_GRXh_1_2_like"/>
    <property type="match status" value="1"/>
</dbReference>
<gene>
    <name evidence="5" type="ORF">OGAPHI_006018</name>
</gene>
<reference evidence="5" key="1">
    <citation type="journal article" date="2021" name="Open Biol.">
        <title>Shared evolutionary footprints suggest mitochondrial oxidative damage underlies multiple complex I losses in fungi.</title>
        <authorList>
            <person name="Schikora-Tamarit M.A."/>
            <person name="Marcet-Houben M."/>
            <person name="Nosek J."/>
            <person name="Gabaldon T."/>
        </authorList>
    </citation>
    <scope>NUCLEOTIDE SEQUENCE</scope>
    <source>
        <strain evidence="5">CBS6075</strain>
    </source>
</reference>
<dbReference type="InterPro" id="IPR036249">
    <property type="entry name" value="Thioredoxin-like_sf"/>
</dbReference>
<dbReference type="GO" id="GO:0004362">
    <property type="term" value="F:glutathione-disulfide reductase (NADPH) activity"/>
    <property type="evidence" value="ECO:0007669"/>
    <property type="project" value="UniProtKB-ARBA"/>
</dbReference>
<feature type="domain" description="Glutaredoxin" evidence="4">
    <location>
        <begin position="172"/>
        <end position="234"/>
    </location>
</feature>
<evidence type="ECO:0000313" key="5">
    <source>
        <dbReference type="EMBL" id="KAH3661840.1"/>
    </source>
</evidence>
<dbReference type="PROSITE" id="PS51354">
    <property type="entry name" value="GLUTAREDOXIN_2"/>
    <property type="match status" value="1"/>
</dbReference>
<dbReference type="FunFam" id="3.40.30.10:FF:000093">
    <property type="entry name" value="Glutaredoxin 2"/>
    <property type="match status" value="1"/>
</dbReference>
<dbReference type="PANTHER" id="PTHR45694">
    <property type="entry name" value="GLUTAREDOXIN 2"/>
    <property type="match status" value="1"/>
</dbReference>
<dbReference type="InterPro" id="IPR002109">
    <property type="entry name" value="Glutaredoxin"/>
</dbReference>
<reference evidence="5" key="2">
    <citation type="submission" date="2021-01" db="EMBL/GenBank/DDBJ databases">
        <authorList>
            <person name="Schikora-Tamarit M.A."/>
        </authorList>
    </citation>
    <scope>NUCLEOTIDE SEQUENCE</scope>
    <source>
        <strain evidence="5">CBS6075</strain>
    </source>
</reference>
<dbReference type="Pfam" id="PF00462">
    <property type="entry name" value="Glutaredoxin"/>
    <property type="match status" value="1"/>
</dbReference>
<keyword evidence="6" id="KW-1185">Reference proteome</keyword>
<dbReference type="GO" id="GO:0005796">
    <property type="term" value="C:Golgi lumen"/>
    <property type="evidence" value="ECO:0007669"/>
    <property type="project" value="TreeGrafter"/>
</dbReference>
<accession>A0A9P8NYI1</accession>
<evidence type="ECO:0000256" key="3">
    <source>
        <dbReference type="SAM" id="SignalP"/>
    </source>
</evidence>
<feature type="signal peptide" evidence="3">
    <location>
        <begin position="1"/>
        <end position="27"/>
    </location>
</feature>
<dbReference type="GO" id="GO:0000324">
    <property type="term" value="C:fungal-type vacuole"/>
    <property type="evidence" value="ECO:0007669"/>
    <property type="project" value="TreeGrafter"/>
</dbReference>
<protein>
    <recommendedName>
        <fullName evidence="4">Glutaredoxin domain-containing protein</fullName>
    </recommendedName>
</protein>
<dbReference type="GO" id="GO:0034599">
    <property type="term" value="P:cellular response to oxidative stress"/>
    <property type="evidence" value="ECO:0007669"/>
    <property type="project" value="TreeGrafter"/>
</dbReference>
<dbReference type="InterPro" id="IPR014025">
    <property type="entry name" value="Glutaredoxin_subgr"/>
</dbReference>
<sequence length="274" mass="29624">MINARKQRVLAIAALCFLIILLVTVTGSGEKKPQVLAGERSYSPTPGNNKHAQAGGNVNELVRDKSGVIDESKVKQAEEHSNVKPPTMAPGGDTGKVKINADTSKKSGSSKEHLAIKEQNVAQELKDLKETKDFSSAKGSKDVEAKKPAKDTGAVFDPAKEFKEVLALSPFVIFSKSFCPYSKKLKDLLHSSYSITPQPAIVELDHHEHGKEFQAYLGEVSGRKTVPNLFVNGVSRGGCDEMVALHASNELLEHLVSWGGLNVKVEKINKPSNS</sequence>
<dbReference type="InterPro" id="IPR011899">
    <property type="entry name" value="Glutaredoxin_euk/vir"/>
</dbReference>
<comment type="similarity">
    <text evidence="1">Belongs to the glutaredoxin family. Monothiol subfamily.</text>
</comment>
<evidence type="ECO:0000259" key="4">
    <source>
        <dbReference type="Pfam" id="PF00462"/>
    </source>
</evidence>
<feature type="region of interest" description="Disordered" evidence="2">
    <location>
        <begin position="73"/>
        <end position="115"/>
    </location>
</feature>
<feature type="compositionally biased region" description="Basic and acidic residues" evidence="2">
    <location>
        <begin position="103"/>
        <end position="115"/>
    </location>
</feature>
<dbReference type="Proteomes" id="UP000769157">
    <property type="component" value="Unassembled WGS sequence"/>
</dbReference>
<feature type="compositionally biased region" description="Basic and acidic residues" evidence="2">
    <location>
        <begin position="73"/>
        <end position="82"/>
    </location>
</feature>
<dbReference type="GeneID" id="70237982"/>
<dbReference type="AlphaFoldDB" id="A0A9P8NYI1"/>
<name>A0A9P8NYI1_9ASCO</name>
<dbReference type="RefSeq" id="XP_046058944.1">
    <property type="nucleotide sequence ID" value="XM_046207264.1"/>
</dbReference>
<proteinExistence type="inferred from homology"/>
<feature type="chain" id="PRO_5040325280" description="Glutaredoxin domain-containing protein" evidence="3">
    <location>
        <begin position="28"/>
        <end position="274"/>
    </location>
</feature>
<dbReference type="PANTHER" id="PTHR45694:SF5">
    <property type="entry name" value="GLUTAREDOXIN 2"/>
    <property type="match status" value="1"/>
</dbReference>
<keyword evidence="3" id="KW-0732">Signal</keyword>